<feature type="coiled-coil region" evidence="3">
    <location>
        <begin position="38"/>
        <end position="65"/>
    </location>
</feature>
<dbReference type="Pfam" id="PF16331">
    <property type="entry name" value="TolA_bind_tri"/>
    <property type="match status" value="1"/>
</dbReference>
<comment type="function">
    <text evidence="3">Mediates coordination of peptidoglycan synthesis and outer membrane constriction during cell division.</text>
</comment>
<dbReference type="PROSITE" id="PS50005">
    <property type="entry name" value="TPR"/>
    <property type="match status" value="2"/>
</dbReference>
<feature type="repeat" description="TPR" evidence="4">
    <location>
        <begin position="224"/>
        <end position="257"/>
    </location>
</feature>
<feature type="compositionally biased region" description="Polar residues" evidence="5">
    <location>
        <begin position="97"/>
        <end position="133"/>
    </location>
</feature>
<dbReference type="PANTHER" id="PTHR44943:SF8">
    <property type="entry name" value="TPR REPEAT-CONTAINING PROTEIN MJ0263"/>
    <property type="match status" value="1"/>
</dbReference>
<comment type="subcellular location">
    <subcellularLocation>
        <location evidence="3">Periplasm</location>
    </subcellularLocation>
</comment>
<keyword evidence="1" id="KW-0677">Repeat</keyword>
<dbReference type="InterPro" id="IPR011990">
    <property type="entry name" value="TPR-like_helical_dom_sf"/>
</dbReference>
<dbReference type="HAMAP" id="MF_02066">
    <property type="entry name" value="CpoB"/>
    <property type="match status" value="1"/>
</dbReference>
<feature type="repeat" description="TPR" evidence="4">
    <location>
        <begin position="187"/>
        <end position="220"/>
    </location>
</feature>
<dbReference type="RefSeq" id="WP_113874800.1">
    <property type="nucleotide sequence ID" value="NZ_QNRF01000005.1"/>
</dbReference>
<evidence type="ECO:0000256" key="1">
    <source>
        <dbReference type="ARBA" id="ARBA00022737"/>
    </source>
</evidence>
<feature type="region of interest" description="Disordered" evidence="5">
    <location>
        <begin position="95"/>
        <end position="133"/>
    </location>
</feature>
<dbReference type="PANTHER" id="PTHR44943">
    <property type="entry name" value="CELLULOSE SYNTHASE OPERON PROTEIN C"/>
    <property type="match status" value="1"/>
</dbReference>
<reference evidence="7 8" key="1">
    <citation type="submission" date="2018-06" db="EMBL/GenBank/DDBJ databases">
        <title>Genomic Encyclopedia of Type Strains, Phase III (KMG-III): the genomes of soil and plant-associated and newly described type strains.</title>
        <authorList>
            <person name="Whitman W."/>
        </authorList>
    </citation>
    <scope>NUCLEOTIDE SEQUENCE [LARGE SCALE GENOMIC DNA]</scope>
    <source>
        <strain evidence="7 8">CECT 7732</strain>
    </source>
</reference>
<dbReference type="InterPro" id="IPR032519">
    <property type="entry name" value="YbgF_tri"/>
</dbReference>
<evidence type="ECO:0000313" key="7">
    <source>
        <dbReference type="EMBL" id="RBO82857.1"/>
    </source>
</evidence>
<evidence type="ECO:0000259" key="6">
    <source>
        <dbReference type="Pfam" id="PF16331"/>
    </source>
</evidence>
<dbReference type="NCBIfam" id="TIGR02795">
    <property type="entry name" value="tol_pal_ybgF"/>
    <property type="match status" value="1"/>
</dbReference>
<dbReference type="InterPro" id="IPR051685">
    <property type="entry name" value="Ycf3/AcsC/BcsC/TPR_MFPF"/>
</dbReference>
<keyword evidence="2 4" id="KW-0802">TPR repeat</keyword>
<dbReference type="InterPro" id="IPR014162">
    <property type="entry name" value="CpoB_C"/>
</dbReference>
<gene>
    <name evidence="3" type="primary">cpoB</name>
    <name evidence="7" type="ORF">DFP76_105330</name>
</gene>
<dbReference type="Gene3D" id="1.20.5.110">
    <property type="match status" value="1"/>
</dbReference>
<dbReference type="GO" id="GO:0070206">
    <property type="term" value="P:protein trimerization"/>
    <property type="evidence" value="ECO:0007669"/>
    <property type="project" value="InterPro"/>
</dbReference>
<protein>
    <recommendedName>
        <fullName evidence="3">Cell division coordinator CpoB</fullName>
    </recommendedName>
</protein>
<evidence type="ECO:0000256" key="3">
    <source>
        <dbReference type="HAMAP-Rule" id="MF_02066"/>
    </source>
</evidence>
<dbReference type="SUPFAM" id="SSF48452">
    <property type="entry name" value="TPR-like"/>
    <property type="match status" value="1"/>
</dbReference>
<dbReference type="GO" id="GO:0043093">
    <property type="term" value="P:FtsZ-dependent cytokinesis"/>
    <property type="evidence" value="ECO:0007669"/>
    <property type="project" value="UniProtKB-UniRule"/>
</dbReference>
<proteinExistence type="inferred from homology"/>
<dbReference type="GO" id="GO:0030288">
    <property type="term" value="C:outer membrane-bounded periplasmic space"/>
    <property type="evidence" value="ECO:0007669"/>
    <property type="project" value="UniProtKB-UniRule"/>
</dbReference>
<comment type="caution">
    <text evidence="7">The sequence shown here is derived from an EMBL/GenBank/DDBJ whole genome shotgun (WGS) entry which is preliminary data.</text>
</comment>
<evidence type="ECO:0000256" key="2">
    <source>
        <dbReference type="ARBA" id="ARBA00022803"/>
    </source>
</evidence>
<keyword evidence="3" id="KW-0732">Signal</keyword>
<dbReference type="Pfam" id="PF13432">
    <property type="entry name" value="TPR_16"/>
    <property type="match status" value="1"/>
</dbReference>
<dbReference type="InterPro" id="IPR034706">
    <property type="entry name" value="CpoB"/>
</dbReference>
<evidence type="ECO:0000256" key="5">
    <source>
        <dbReference type="SAM" id="MobiDB-lite"/>
    </source>
</evidence>
<dbReference type="InterPro" id="IPR019734">
    <property type="entry name" value="TPR_rpt"/>
</dbReference>
<dbReference type="Gene3D" id="1.25.40.10">
    <property type="entry name" value="Tetratricopeptide repeat domain"/>
    <property type="match status" value="1"/>
</dbReference>
<dbReference type="Proteomes" id="UP000252086">
    <property type="component" value="Unassembled WGS sequence"/>
</dbReference>
<accession>A0A366CYD9</accession>
<name>A0A366CYD9_9GAMM</name>
<feature type="domain" description="YbgF trimerisation" evidence="6">
    <location>
        <begin position="38"/>
        <end position="92"/>
    </location>
</feature>
<comment type="similarity">
    <text evidence="3">Belongs to the CpoB family.</text>
</comment>
<keyword evidence="8" id="KW-1185">Reference proteome</keyword>
<keyword evidence="3" id="KW-0132">Cell division</keyword>
<keyword evidence="3" id="KW-0574">Periplasm</keyword>
<evidence type="ECO:0000313" key="8">
    <source>
        <dbReference type="Proteomes" id="UP000252086"/>
    </source>
</evidence>
<organism evidence="7 8">
    <name type="scientific">Marinomonas aquiplantarum</name>
    <dbReference type="NCBI Taxonomy" id="491951"/>
    <lineage>
        <taxon>Bacteria</taxon>
        <taxon>Pseudomonadati</taxon>
        <taxon>Pseudomonadota</taxon>
        <taxon>Gammaproteobacteria</taxon>
        <taxon>Oceanospirillales</taxon>
        <taxon>Oceanospirillaceae</taxon>
        <taxon>Marinomonas</taxon>
    </lineage>
</organism>
<keyword evidence="3" id="KW-0175">Coiled coil</keyword>
<dbReference type="AlphaFoldDB" id="A0A366CYD9"/>
<sequence>MNGKDIKIRSLAVVLSLTAPLALSESSQPTVGLSPSAAADLLFQLETLQQEVQHLRGQLEQQGHQLKLMKQSQRDRYIDLDKRISLLMSASAKKDSTPATYSSQPVLSNPVPVQSSPQTVGNTEPSIDQTASLPATPLAPVSLKTPSAAAKEAYTQAYNLIHQREFAQAEQAFSQFVMTYPDNTLTGNGYYWLGEVKLVQGKSEEALESFNTVIQKFPGHGKEKDALYKLGTVNDQLGRTEQAKTYLQDVIQRFPNSKTAKLAAGYLSKLK</sequence>
<evidence type="ECO:0000256" key="4">
    <source>
        <dbReference type="PROSITE-ProRule" id="PRU00339"/>
    </source>
</evidence>
<dbReference type="Pfam" id="PF13174">
    <property type="entry name" value="TPR_6"/>
    <property type="match status" value="1"/>
</dbReference>
<keyword evidence="3" id="KW-0131">Cell cycle</keyword>
<dbReference type="SMART" id="SM00028">
    <property type="entry name" value="TPR"/>
    <property type="match status" value="3"/>
</dbReference>
<dbReference type="EMBL" id="QNRF01000005">
    <property type="protein sequence ID" value="RBO82857.1"/>
    <property type="molecule type" value="Genomic_DNA"/>
</dbReference>
<dbReference type="OrthoDB" id="9768142at2"/>